<feature type="compositionally biased region" description="Polar residues" evidence="1">
    <location>
        <begin position="146"/>
        <end position="175"/>
    </location>
</feature>
<dbReference type="EMBL" id="KK852636">
    <property type="protein sequence ID" value="KDR19742.1"/>
    <property type="molecule type" value="Genomic_DNA"/>
</dbReference>
<keyword evidence="2" id="KW-0812">Transmembrane</keyword>
<evidence type="ECO:0000256" key="2">
    <source>
        <dbReference type="SAM" id="Phobius"/>
    </source>
</evidence>
<evidence type="ECO:0000313" key="3">
    <source>
        <dbReference type="EMBL" id="KDR19742.1"/>
    </source>
</evidence>
<dbReference type="OrthoDB" id="8190938at2759"/>
<dbReference type="InParanoid" id="A0A067RHD3"/>
<keyword evidence="4" id="KW-1185">Reference proteome</keyword>
<dbReference type="Proteomes" id="UP000027135">
    <property type="component" value="Unassembled WGS sequence"/>
</dbReference>
<proteinExistence type="predicted"/>
<dbReference type="AlphaFoldDB" id="A0A067RHD3"/>
<feature type="transmembrane region" description="Helical" evidence="2">
    <location>
        <begin position="24"/>
        <end position="45"/>
    </location>
</feature>
<gene>
    <name evidence="3" type="ORF">L798_05773</name>
</gene>
<evidence type="ECO:0000256" key="1">
    <source>
        <dbReference type="SAM" id="MobiDB-lite"/>
    </source>
</evidence>
<feature type="region of interest" description="Disordered" evidence="1">
    <location>
        <begin position="140"/>
        <end position="175"/>
    </location>
</feature>
<keyword evidence="2" id="KW-1133">Transmembrane helix</keyword>
<sequence length="229" mass="25587">MPRIVRYDMNVDYPVFTRMKEKGLSMAAFATTILFLILTLIMVSVTLQSSYAWLVMGSTLFLFVTLCSYSSCEKTYWRRTTMHSDSVSTISDGHDNIEGEEYNRSILPYWITDLPPSYAAATSQQAEAVTGTISPYSSPPPYSTVVEHSSGQNSVTEEQRQHTSGNILSSDTLTLPPQCPSRTSRILLQDCGPPEHIHSLKIPSSVVRLSQSAYKHCNTLSLERRPAEH</sequence>
<keyword evidence="2" id="KW-0472">Membrane</keyword>
<reference evidence="3 4" key="1">
    <citation type="journal article" date="2014" name="Nat. Commun.">
        <title>Molecular traces of alternative social organization in a termite genome.</title>
        <authorList>
            <person name="Terrapon N."/>
            <person name="Li C."/>
            <person name="Robertson H.M."/>
            <person name="Ji L."/>
            <person name="Meng X."/>
            <person name="Booth W."/>
            <person name="Chen Z."/>
            <person name="Childers C.P."/>
            <person name="Glastad K.M."/>
            <person name="Gokhale K."/>
            <person name="Gowin J."/>
            <person name="Gronenberg W."/>
            <person name="Hermansen R.A."/>
            <person name="Hu H."/>
            <person name="Hunt B.G."/>
            <person name="Huylmans A.K."/>
            <person name="Khalil S.M."/>
            <person name="Mitchell R.D."/>
            <person name="Munoz-Torres M.C."/>
            <person name="Mustard J.A."/>
            <person name="Pan H."/>
            <person name="Reese J.T."/>
            <person name="Scharf M.E."/>
            <person name="Sun F."/>
            <person name="Vogel H."/>
            <person name="Xiao J."/>
            <person name="Yang W."/>
            <person name="Yang Z."/>
            <person name="Yang Z."/>
            <person name="Zhou J."/>
            <person name="Zhu J."/>
            <person name="Brent C.S."/>
            <person name="Elsik C.G."/>
            <person name="Goodisman M.A."/>
            <person name="Liberles D.A."/>
            <person name="Roe R.M."/>
            <person name="Vargo E.L."/>
            <person name="Vilcinskas A."/>
            <person name="Wang J."/>
            <person name="Bornberg-Bauer E."/>
            <person name="Korb J."/>
            <person name="Zhang G."/>
            <person name="Liebig J."/>
        </authorList>
    </citation>
    <scope>NUCLEOTIDE SEQUENCE [LARGE SCALE GENOMIC DNA]</scope>
    <source>
        <tissue evidence="3">Whole organism</tissue>
    </source>
</reference>
<protein>
    <submittedName>
        <fullName evidence="3">Uncharacterized protein</fullName>
    </submittedName>
</protein>
<name>A0A067RHD3_ZOONE</name>
<evidence type="ECO:0000313" key="4">
    <source>
        <dbReference type="Proteomes" id="UP000027135"/>
    </source>
</evidence>
<accession>A0A067RHD3</accession>
<feature type="transmembrane region" description="Helical" evidence="2">
    <location>
        <begin position="51"/>
        <end position="72"/>
    </location>
</feature>
<organism evidence="3 4">
    <name type="scientific">Zootermopsis nevadensis</name>
    <name type="common">Dampwood termite</name>
    <dbReference type="NCBI Taxonomy" id="136037"/>
    <lineage>
        <taxon>Eukaryota</taxon>
        <taxon>Metazoa</taxon>
        <taxon>Ecdysozoa</taxon>
        <taxon>Arthropoda</taxon>
        <taxon>Hexapoda</taxon>
        <taxon>Insecta</taxon>
        <taxon>Pterygota</taxon>
        <taxon>Neoptera</taxon>
        <taxon>Polyneoptera</taxon>
        <taxon>Dictyoptera</taxon>
        <taxon>Blattodea</taxon>
        <taxon>Blattoidea</taxon>
        <taxon>Termitoidae</taxon>
        <taxon>Termopsidae</taxon>
        <taxon>Zootermopsis</taxon>
    </lineage>
</organism>